<dbReference type="SUPFAM" id="SSF56436">
    <property type="entry name" value="C-type lectin-like"/>
    <property type="match status" value="1"/>
</dbReference>
<sequence>MRRFIAIICFLLISCVALTSAAQAATTVSASSASVTYTENDDMYIDPGLTITGSEYTYTSAKVYIGDGYVYGQDYLRYSTTGSITGSFSTSTGILTLSGSGNAAAYQAAFRNVRYENINQNPNTANRKITFVLGGSTLYFEGTGHYYEYVSYTSTWATAKANADTKTMEGMQGYLATITSDEENNFLMEKIQADAWIGGSDDASEGYWRWVTGPEGTEDGGAGRLFYVGNGVTGTPYNGEYNKWNGHLLSYGGSEPNNCAPAENFAQMYSSNHGTWNDLPDTASLDGYLLEYGGMSGDASPQLSTTVTVSVTSVNDAPTTPGAFTSPTSSQIKKGGSSMTVSWGSSSDVEGDSVKYDLWLFNGTWSLIGNLLNTNSMAFTLPEDNTGSAMFRVYANDTQDNSSARDVTFTIDSLAPVIAYGTNGNSTYANSHSSMVTGTDALAGISQMAYAWTQDQNVDSVSSWNSFANAGTLTKNSVDGDWYLHIRGTDNVGNINYSVSNVFRLDNSLPITYFSENGNSTYNQSHSTIVTVIDTVSGINELDYAWILDPNVANVSAWTPFDSGDTLTIDQNDGDWYLHIKAIDNASNINYSASNVFLVDRSNPVYSWTSMPINANTGDSVLLELNVTDYSTIVSYNVTVDGDEYQMDTSSGNYSWTIDIPASNSGTLVSQIIYNCTFIDIAGNVNTTGDILMNVSILPIADFSANVTRGISPLTVNFTDNSSGLVENWNWSFGDGSNSTESNTTHTFVSGNYTVNLTVQNSNGTSSKLMNVRCADEPVYTYSPENTSAISAYGEELNFSIQSTLYSSFVWIIDGNPVNGTGATLYSNANDSSSTSYCLINTSQYINQSDFFMDIYNISVQTSNESIGRTDTRSWEWTVTGSSESGDNITMVINSTPTITINGSDKYLRFNTTNNNKTDDNGLACSITSTSFNTGNNTTGIEVRVEVLNVSAINESSIDFSSSSIYQYFDISFNNDTLVNNQSSNRSIEFRVLNEKDGGTLIVSTVYLRHWANPQWEAYTPELIGNDGTYSYFIVRNVSGYSPFAVTCNYQYSSVSTGSGIPYYLKKLLFWSDEETVAETTDEVAVSENTDIANSGSPDKFDDSPISAGSSGDTGTSYYEDIAKEQGESNTLKIVGLFALLIVAGFFILFLKRRDDEEKKQL</sequence>
<dbReference type="SMART" id="SM00089">
    <property type="entry name" value="PKD"/>
    <property type="match status" value="1"/>
</dbReference>
<keyword evidence="2" id="KW-0472">Membrane</keyword>
<dbReference type="EMBL" id="FNCA01000001">
    <property type="protein sequence ID" value="SDF36033.1"/>
    <property type="molecule type" value="Genomic_DNA"/>
</dbReference>
<dbReference type="Pfam" id="PF18911">
    <property type="entry name" value="PKD_4"/>
    <property type="match status" value="1"/>
</dbReference>
<evidence type="ECO:0000256" key="2">
    <source>
        <dbReference type="SAM" id="Phobius"/>
    </source>
</evidence>
<feature type="domain" description="C-type lectin" evidence="3">
    <location>
        <begin position="142"/>
        <end position="278"/>
    </location>
</feature>
<dbReference type="PROSITE" id="PS50093">
    <property type="entry name" value="PKD"/>
    <property type="match status" value="1"/>
</dbReference>
<keyword evidence="2" id="KW-1133">Transmembrane helix</keyword>
<evidence type="ECO:0000259" key="3">
    <source>
        <dbReference type="PROSITE" id="PS50041"/>
    </source>
</evidence>
<dbReference type="RefSeq" id="WP_091708314.1">
    <property type="nucleotide sequence ID" value="NZ_FNCA01000001.1"/>
</dbReference>
<evidence type="ECO:0000256" key="1">
    <source>
        <dbReference type="SAM" id="MobiDB-lite"/>
    </source>
</evidence>
<feature type="compositionally biased region" description="Polar residues" evidence="1">
    <location>
        <begin position="320"/>
        <end position="332"/>
    </location>
</feature>
<dbReference type="OrthoDB" id="125160at2157"/>
<feature type="domain" description="PKD" evidence="4">
    <location>
        <begin position="699"/>
        <end position="772"/>
    </location>
</feature>
<gene>
    <name evidence="5" type="ORF">SAMN04488589_0463</name>
</gene>
<keyword evidence="6" id="KW-1185">Reference proteome</keyword>
<proteinExistence type="predicted"/>
<protein>
    <submittedName>
        <fullName evidence="5">PKD repeat-containing protein</fullName>
    </submittedName>
</protein>
<dbReference type="Gene3D" id="3.10.100.10">
    <property type="entry name" value="Mannose-Binding Protein A, subunit A"/>
    <property type="match status" value="1"/>
</dbReference>
<feature type="region of interest" description="Disordered" evidence="1">
    <location>
        <begin position="1088"/>
        <end position="1113"/>
    </location>
</feature>
<dbReference type="PROSITE" id="PS50041">
    <property type="entry name" value="C_TYPE_LECTIN_2"/>
    <property type="match status" value="1"/>
</dbReference>
<dbReference type="PROSITE" id="PS51257">
    <property type="entry name" value="PROKAR_LIPOPROTEIN"/>
    <property type="match status" value="1"/>
</dbReference>
<dbReference type="Proteomes" id="UP000199259">
    <property type="component" value="Unassembled WGS sequence"/>
</dbReference>
<dbReference type="CDD" id="cd00146">
    <property type="entry name" value="PKD"/>
    <property type="match status" value="1"/>
</dbReference>
<dbReference type="InterPro" id="IPR016187">
    <property type="entry name" value="CTDL_fold"/>
</dbReference>
<reference evidence="5 6" key="1">
    <citation type="submission" date="2016-10" db="EMBL/GenBank/DDBJ databases">
        <authorList>
            <person name="Varghese N."/>
            <person name="Submissions S."/>
        </authorList>
    </citation>
    <scope>NUCLEOTIDE SEQUENCE [LARGE SCALE GENOMIC DNA]</scope>
    <source>
        <strain evidence="5 6">PL 12/M</strain>
    </source>
</reference>
<comment type="caution">
    <text evidence="5">The sequence shown here is derived from an EMBL/GenBank/DDBJ whole genome shotgun (WGS) entry which is preliminary data.</text>
</comment>
<accession>A0A7Z7AV40</accession>
<evidence type="ECO:0000313" key="5">
    <source>
        <dbReference type="EMBL" id="SDF36033.1"/>
    </source>
</evidence>
<dbReference type="InterPro" id="IPR016186">
    <property type="entry name" value="C-type_lectin-like/link_sf"/>
</dbReference>
<evidence type="ECO:0000259" key="4">
    <source>
        <dbReference type="PROSITE" id="PS50093"/>
    </source>
</evidence>
<dbReference type="Gene3D" id="2.60.40.10">
    <property type="entry name" value="Immunoglobulins"/>
    <property type="match status" value="1"/>
</dbReference>
<dbReference type="AlphaFoldDB" id="A0A7Z7AV40"/>
<dbReference type="InterPro" id="IPR013783">
    <property type="entry name" value="Ig-like_fold"/>
</dbReference>
<dbReference type="InterPro" id="IPR026453">
    <property type="entry name" value="PGF_pre_PGF"/>
</dbReference>
<dbReference type="InterPro" id="IPR000601">
    <property type="entry name" value="PKD_dom"/>
</dbReference>
<dbReference type="NCBIfam" id="TIGR04213">
    <property type="entry name" value="PGF_pre_PGF"/>
    <property type="match status" value="1"/>
</dbReference>
<dbReference type="Pfam" id="PF00059">
    <property type="entry name" value="Lectin_C"/>
    <property type="match status" value="1"/>
</dbReference>
<feature type="transmembrane region" description="Helical" evidence="2">
    <location>
        <begin position="1134"/>
        <end position="1151"/>
    </location>
</feature>
<dbReference type="InterPro" id="IPR022409">
    <property type="entry name" value="PKD/Chitinase_dom"/>
</dbReference>
<feature type="compositionally biased region" description="Low complexity" evidence="1">
    <location>
        <begin position="335"/>
        <end position="347"/>
    </location>
</feature>
<dbReference type="InterPro" id="IPR001304">
    <property type="entry name" value="C-type_lectin-like"/>
</dbReference>
<dbReference type="SUPFAM" id="SSF49299">
    <property type="entry name" value="PKD domain"/>
    <property type="match status" value="1"/>
</dbReference>
<feature type="region of interest" description="Disordered" evidence="1">
    <location>
        <begin position="320"/>
        <end position="347"/>
    </location>
</feature>
<name>A0A7Z7AV40_9EURY</name>
<dbReference type="FunFam" id="2.60.40.10:FF:000270">
    <property type="entry name" value="Cell surface protein"/>
    <property type="match status" value="1"/>
</dbReference>
<dbReference type="InterPro" id="IPR035986">
    <property type="entry name" value="PKD_dom_sf"/>
</dbReference>
<evidence type="ECO:0000313" key="6">
    <source>
        <dbReference type="Proteomes" id="UP000199259"/>
    </source>
</evidence>
<organism evidence="5 6">
    <name type="scientific">Methanolobus vulcani</name>
    <dbReference type="NCBI Taxonomy" id="38026"/>
    <lineage>
        <taxon>Archaea</taxon>
        <taxon>Methanobacteriati</taxon>
        <taxon>Methanobacteriota</taxon>
        <taxon>Stenosarchaea group</taxon>
        <taxon>Methanomicrobia</taxon>
        <taxon>Methanosarcinales</taxon>
        <taxon>Methanosarcinaceae</taxon>
        <taxon>Methanolobus</taxon>
    </lineage>
</organism>
<keyword evidence="2" id="KW-0812">Transmembrane</keyword>